<feature type="region of interest" description="Disordered" evidence="1">
    <location>
        <begin position="237"/>
        <end position="294"/>
    </location>
</feature>
<organism evidence="3 4">
    <name type="scientific">Sinosporangium siamense</name>
    <dbReference type="NCBI Taxonomy" id="1367973"/>
    <lineage>
        <taxon>Bacteria</taxon>
        <taxon>Bacillati</taxon>
        <taxon>Actinomycetota</taxon>
        <taxon>Actinomycetes</taxon>
        <taxon>Streptosporangiales</taxon>
        <taxon>Streptosporangiaceae</taxon>
        <taxon>Sinosporangium</taxon>
    </lineage>
</organism>
<evidence type="ECO:0000313" key="4">
    <source>
        <dbReference type="Proteomes" id="UP000606172"/>
    </source>
</evidence>
<keyword evidence="2" id="KW-0472">Membrane</keyword>
<feature type="transmembrane region" description="Helical" evidence="2">
    <location>
        <begin position="325"/>
        <end position="344"/>
    </location>
</feature>
<gene>
    <name evidence="3" type="ORF">Ssi02_16530</name>
</gene>
<dbReference type="RefSeq" id="WP_204022798.1">
    <property type="nucleotide sequence ID" value="NZ_BOOW01000009.1"/>
</dbReference>
<accession>A0A919RDH0</accession>
<dbReference type="EMBL" id="BOOW01000009">
    <property type="protein sequence ID" value="GII91422.1"/>
    <property type="molecule type" value="Genomic_DNA"/>
</dbReference>
<dbReference type="AlphaFoldDB" id="A0A919RDH0"/>
<dbReference type="Proteomes" id="UP000606172">
    <property type="component" value="Unassembled WGS sequence"/>
</dbReference>
<feature type="region of interest" description="Disordered" evidence="1">
    <location>
        <begin position="346"/>
        <end position="369"/>
    </location>
</feature>
<keyword evidence="4" id="KW-1185">Reference proteome</keyword>
<evidence type="ECO:0000256" key="2">
    <source>
        <dbReference type="SAM" id="Phobius"/>
    </source>
</evidence>
<name>A0A919RDH0_9ACTN</name>
<evidence type="ECO:0000256" key="1">
    <source>
        <dbReference type="SAM" id="MobiDB-lite"/>
    </source>
</evidence>
<feature type="compositionally biased region" description="Basic and acidic residues" evidence="1">
    <location>
        <begin position="277"/>
        <end position="294"/>
    </location>
</feature>
<comment type="caution">
    <text evidence="3">The sequence shown here is derived from an EMBL/GenBank/DDBJ whole genome shotgun (WGS) entry which is preliminary data.</text>
</comment>
<keyword evidence="2" id="KW-1133">Transmembrane helix</keyword>
<keyword evidence="2" id="KW-0812">Transmembrane</keyword>
<evidence type="ECO:0008006" key="5">
    <source>
        <dbReference type="Google" id="ProtNLM"/>
    </source>
</evidence>
<evidence type="ECO:0000313" key="3">
    <source>
        <dbReference type="EMBL" id="GII91422.1"/>
    </source>
</evidence>
<reference evidence="3" key="1">
    <citation type="submission" date="2021-01" db="EMBL/GenBank/DDBJ databases">
        <title>Whole genome shotgun sequence of Sinosporangium siamense NBRC 109515.</title>
        <authorList>
            <person name="Komaki H."/>
            <person name="Tamura T."/>
        </authorList>
    </citation>
    <scope>NUCLEOTIDE SEQUENCE</scope>
    <source>
        <strain evidence="3">NBRC 109515</strain>
    </source>
</reference>
<feature type="compositionally biased region" description="Low complexity" evidence="1">
    <location>
        <begin position="354"/>
        <end position="369"/>
    </location>
</feature>
<sequence>MSSTSAPPFTWASGATLGAAAIAVLSTLIGLGPVHADGDSSDATAVRLHMEGVPALPQPGFDGTWGAVATGAGGGVTTADLSVDPDNVRSLVSIAATNTTTMGDPATSRWSAENTHNVTSVRLKPGGPDLISVASLHTSARCAPPGASTVQAAVNVPMVANVLIGDGESSIPVTGSQIGYPSVATGTPTATLNRFQEAATPLTASARTTISVAGRLLNVEGRVVHDGPLVSVSLGDARATCGTEPSPSPTPTPPAPTPEPPHIRTPNPIPSKHRPSHHECRDDRDDDCGTGHVDEEDKVHTYSAGRVYGPYDLHGPELPFTGAQIGVTGAFGVAALGLGAAALYGGSRRKRRSAPSANPSASATSEPDR</sequence>
<protein>
    <recommendedName>
        <fullName evidence="5">Gram-positive cocci surface proteins LPxTG domain-containing protein</fullName>
    </recommendedName>
</protein>
<proteinExistence type="predicted"/>
<feature type="compositionally biased region" description="Pro residues" evidence="1">
    <location>
        <begin position="246"/>
        <end position="260"/>
    </location>
</feature>